<dbReference type="PANTHER" id="PTHR24148">
    <property type="entry name" value="ANKYRIN REPEAT DOMAIN-CONTAINING PROTEIN 39 HOMOLOG-RELATED"/>
    <property type="match status" value="1"/>
</dbReference>
<feature type="domain" description="Heterokaryon incompatibility" evidence="2">
    <location>
        <begin position="63"/>
        <end position="274"/>
    </location>
</feature>
<gene>
    <name evidence="3" type="ORF">C8A05DRAFT_16557</name>
</gene>
<reference evidence="3" key="2">
    <citation type="submission" date="2023-05" db="EMBL/GenBank/DDBJ databases">
        <authorList>
            <consortium name="Lawrence Berkeley National Laboratory"/>
            <person name="Steindorff A."/>
            <person name="Hensen N."/>
            <person name="Bonometti L."/>
            <person name="Westerberg I."/>
            <person name="Brannstrom I.O."/>
            <person name="Guillou S."/>
            <person name="Cros-Aarteil S."/>
            <person name="Calhoun S."/>
            <person name="Haridas S."/>
            <person name="Kuo A."/>
            <person name="Mondo S."/>
            <person name="Pangilinan J."/>
            <person name="Riley R."/>
            <person name="Labutti K."/>
            <person name="Andreopoulos B."/>
            <person name="Lipzen A."/>
            <person name="Chen C."/>
            <person name="Yanf M."/>
            <person name="Daum C."/>
            <person name="Ng V."/>
            <person name="Clum A."/>
            <person name="Ohm R."/>
            <person name="Martin F."/>
            <person name="Silar P."/>
            <person name="Natvig D."/>
            <person name="Lalanne C."/>
            <person name="Gautier V."/>
            <person name="Ament-Velasquez S.L."/>
            <person name="Kruys A."/>
            <person name="Hutchinson M.I."/>
            <person name="Powell A.J."/>
            <person name="Barry K."/>
            <person name="Miller A.N."/>
            <person name="Grigoriev I.V."/>
            <person name="Debuchy R."/>
            <person name="Gladieux P."/>
            <person name="Thoren M.H."/>
            <person name="Johannesson H."/>
        </authorList>
    </citation>
    <scope>NUCLEOTIDE SEQUENCE</scope>
    <source>
        <strain evidence="3">CBS 103.79</strain>
    </source>
</reference>
<feature type="non-terminal residue" evidence="3">
    <location>
        <position position="580"/>
    </location>
</feature>
<dbReference type="InterPro" id="IPR052895">
    <property type="entry name" value="HetReg/Transcr_Mod"/>
</dbReference>
<name>A0AAN6MID7_9PEZI</name>
<evidence type="ECO:0000313" key="4">
    <source>
        <dbReference type="Proteomes" id="UP001303889"/>
    </source>
</evidence>
<comment type="caution">
    <text evidence="3">The sequence shown here is derived from an EMBL/GenBank/DDBJ whole genome shotgun (WGS) entry which is preliminary data.</text>
</comment>
<dbReference type="EMBL" id="MU855597">
    <property type="protein sequence ID" value="KAK3901230.1"/>
    <property type="molecule type" value="Genomic_DNA"/>
</dbReference>
<feature type="region of interest" description="Disordered" evidence="1">
    <location>
        <begin position="81"/>
        <end position="100"/>
    </location>
</feature>
<accession>A0AAN6MID7</accession>
<proteinExistence type="predicted"/>
<evidence type="ECO:0000259" key="2">
    <source>
        <dbReference type="Pfam" id="PF06985"/>
    </source>
</evidence>
<sequence length="580" mass="63422">MAASSTNSTTLEYKQVVLPSAATHIRLIQLFCFPTTESSSGGSYDAPLKCRMFSASLERPPPFVALSYTWGNSKEERQLHVSAGGHHAQGPDPDPSSATSFGHLAITPSLDEALRHIRKAQKSDSVTLWVDQICIDQRNTLEKNAQVAAMGTIYGRATQVLVWLGCSTPDSDAFIDRMTAVGSLAREQDVERYFDPAKRTDEEFWQFMSKVVADSGTNADTGGQCVSDDDKFETFLRGASDALFGNGGSKKEVAAQLRAWLDRPWFSRVWVLQEYSLAAESPVFLCGDKTIAAELFSLAHTVIMMTFPGSRSAALLPQGETNLAQSELMDAALDSCLGNLARLRRHCQPMPADNKGDGDAYSLGELVQDLYSADTPLMLATDPRDRIFALLNLCTDADGLGISPDYADGQTVDLVYTRAARAILGAEGGIRLLELLRFPKTIVGHETAAKRLPSWVPDFYHHNRSFSRSVAEASKNQWLYAPAGDARKAEIIHNPNGDERILTLNGIFVDTISLTGEAWNGAIPAGSKDVNPGLYLRYFTEVEKLCGIPSHQSGLPSDKQPREELVYRVMLGDVAYQPNS</sequence>
<evidence type="ECO:0000256" key="1">
    <source>
        <dbReference type="SAM" id="MobiDB-lite"/>
    </source>
</evidence>
<dbReference type="AlphaFoldDB" id="A0AAN6MID7"/>
<dbReference type="Pfam" id="PF06985">
    <property type="entry name" value="HET"/>
    <property type="match status" value="1"/>
</dbReference>
<reference evidence="3" key="1">
    <citation type="journal article" date="2023" name="Mol. Phylogenet. Evol.">
        <title>Genome-scale phylogeny and comparative genomics of the fungal order Sordariales.</title>
        <authorList>
            <person name="Hensen N."/>
            <person name="Bonometti L."/>
            <person name="Westerberg I."/>
            <person name="Brannstrom I.O."/>
            <person name="Guillou S."/>
            <person name="Cros-Aarteil S."/>
            <person name="Calhoun S."/>
            <person name="Haridas S."/>
            <person name="Kuo A."/>
            <person name="Mondo S."/>
            <person name="Pangilinan J."/>
            <person name="Riley R."/>
            <person name="LaButti K."/>
            <person name="Andreopoulos B."/>
            <person name="Lipzen A."/>
            <person name="Chen C."/>
            <person name="Yan M."/>
            <person name="Daum C."/>
            <person name="Ng V."/>
            <person name="Clum A."/>
            <person name="Steindorff A."/>
            <person name="Ohm R.A."/>
            <person name="Martin F."/>
            <person name="Silar P."/>
            <person name="Natvig D.O."/>
            <person name="Lalanne C."/>
            <person name="Gautier V."/>
            <person name="Ament-Velasquez S.L."/>
            <person name="Kruys A."/>
            <person name="Hutchinson M.I."/>
            <person name="Powell A.J."/>
            <person name="Barry K."/>
            <person name="Miller A.N."/>
            <person name="Grigoriev I.V."/>
            <person name="Debuchy R."/>
            <person name="Gladieux P."/>
            <person name="Hiltunen Thoren M."/>
            <person name="Johannesson H."/>
        </authorList>
    </citation>
    <scope>NUCLEOTIDE SEQUENCE</scope>
    <source>
        <strain evidence="3">CBS 103.79</strain>
    </source>
</reference>
<evidence type="ECO:0000313" key="3">
    <source>
        <dbReference type="EMBL" id="KAK3901230.1"/>
    </source>
</evidence>
<dbReference type="InterPro" id="IPR010730">
    <property type="entry name" value="HET"/>
</dbReference>
<protein>
    <submittedName>
        <fullName evidence="3">Heterokaryon incompatibility protein-domain-containing protein</fullName>
    </submittedName>
</protein>
<dbReference type="PANTHER" id="PTHR24148:SF73">
    <property type="entry name" value="HET DOMAIN PROTEIN (AFU_ORTHOLOGUE AFUA_8G01020)"/>
    <property type="match status" value="1"/>
</dbReference>
<organism evidence="3 4">
    <name type="scientific">Staphylotrichum tortipilum</name>
    <dbReference type="NCBI Taxonomy" id="2831512"/>
    <lineage>
        <taxon>Eukaryota</taxon>
        <taxon>Fungi</taxon>
        <taxon>Dikarya</taxon>
        <taxon>Ascomycota</taxon>
        <taxon>Pezizomycotina</taxon>
        <taxon>Sordariomycetes</taxon>
        <taxon>Sordariomycetidae</taxon>
        <taxon>Sordariales</taxon>
        <taxon>Chaetomiaceae</taxon>
        <taxon>Staphylotrichum</taxon>
    </lineage>
</organism>
<keyword evidence="4" id="KW-1185">Reference proteome</keyword>
<dbReference type="Proteomes" id="UP001303889">
    <property type="component" value="Unassembled WGS sequence"/>
</dbReference>